<evidence type="ECO:0000313" key="1">
    <source>
        <dbReference type="EMBL" id="KAJ9082890.1"/>
    </source>
</evidence>
<gene>
    <name evidence="1" type="ORF">DSO57_1000192</name>
</gene>
<protein>
    <submittedName>
        <fullName evidence="1">Uncharacterized protein</fullName>
    </submittedName>
</protein>
<comment type="caution">
    <text evidence="1">The sequence shown here is derived from an EMBL/GenBank/DDBJ whole genome shotgun (WGS) entry which is preliminary data.</text>
</comment>
<dbReference type="Proteomes" id="UP001165960">
    <property type="component" value="Unassembled WGS sequence"/>
</dbReference>
<proteinExistence type="predicted"/>
<name>A0ACC2U838_9FUNG</name>
<evidence type="ECO:0000313" key="2">
    <source>
        <dbReference type="Proteomes" id="UP001165960"/>
    </source>
</evidence>
<dbReference type="EMBL" id="QTSX02001421">
    <property type="protein sequence ID" value="KAJ9082890.1"/>
    <property type="molecule type" value="Genomic_DNA"/>
</dbReference>
<accession>A0ACC2U838</accession>
<sequence>MPVKQMMLLQDLIKKMMMKLEITTSRKLLQVLDQAPKPLLILVQEAILLMASVRPMMMELLDQLRKTAILELKTPHLYQKTVLGLVVAGADVDRKMFANAGATGSSGIDSGATITTLTVGVRSDNTTGSDRSDDQSVGSTDASTSEQPASAKGISEPQPEPVSREGSSADDNKASIYKRPTTAPAEPPAFQCLSLLTTQIGMTAFSAVAIKKDFIGFACS</sequence>
<organism evidence="1 2">
    <name type="scientific">Entomophthora muscae</name>
    <dbReference type="NCBI Taxonomy" id="34485"/>
    <lineage>
        <taxon>Eukaryota</taxon>
        <taxon>Fungi</taxon>
        <taxon>Fungi incertae sedis</taxon>
        <taxon>Zoopagomycota</taxon>
        <taxon>Entomophthoromycotina</taxon>
        <taxon>Entomophthoromycetes</taxon>
        <taxon>Entomophthorales</taxon>
        <taxon>Entomophthoraceae</taxon>
        <taxon>Entomophthora</taxon>
    </lineage>
</organism>
<reference evidence="1" key="1">
    <citation type="submission" date="2022-04" db="EMBL/GenBank/DDBJ databases">
        <title>Genome of the entomopathogenic fungus Entomophthora muscae.</title>
        <authorList>
            <person name="Elya C."/>
            <person name="Lovett B.R."/>
            <person name="Lee E."/>
            <person name="Macias A.M."/>
            <person name="Hajek A.E."/>
            <person name="De Bivort B.L."/>
            <person name="Kasson M.T."/>
            <person name="De Fine Licht H.H."/>
            <person name="Stajich J.E."/>
        </authorList>
    </citation>
    <scope>NUCLEOTIDE SEQUENCE</scope>
    <source>
        <strain evidence="1">Berkeley</strain>
    </source>
</reference>
<keyword evidence="2" id="KW-1185">Reference proteome</keyword>